<keyword evidence="12" id="KW-1185">Reference proteome</keyword>
<evidence type="ECO:0000313" key="12">
    <source>
        <dbReference type="Proteomes" id="UP000053890"/>
    </source>
</evidence>
<dbReference type="STRING" id="578459.A0A0P9EDW0"/>
<organism evidence="11 12">
    <name type="scientific">Rhodotorula graminis (strain WP1)</name>
    <dbReference type="NCBI Taxonomy" id="578459"/>
    <lineage>
        <taxon>Eukaryota</taxon>
        <taxon>Fungi</taxon>
        <taxon>Dikarya</taxon>
        <taxon>Basidiomycota</taxon>
        <taxon>Pucciniomycotina</taxon>
        <taxon>Microbotryomycetes</taxon>
        <taxon>Sporidiobolales</taxon>
        <taxon>Sporidiobolaceae</taxon>
        <taxon>Rhodotorula</taxon>
    </lineage>
</organism>
<accession>A0A0P9EDW0</accession>
<evidence type="ECO:0000256" key="4">
    <source>
        <dbReference type="ARBA" id="ARBA00022679"/>
    </source>
</evidence>
<dbReference type="EMBL" id="KQ474093">
    <property type="protein sequence ID" value="KPV71553.1"/>
    <property type="molecule type" value="Genomic_DNA"/>
</dbReference>
<name>A0A0P9EDW0_RHOGW</name>
<feature type="transmembrane region" description="Helical" evidence="9">
    <location>
        <begin position="51"/>
        <end position="70"/>
    </location>
</feature>
<evidence type="ECO:0000313" key="11">
    <source>
        <dbReference type="EMBL" id="KPV71553.1"/>
    </source>
</evidence>
<keyword evidence="5 9" id="KW-0812">Transmembrane</keyword>
<evidence type="ECO:0000256" key="2">
    <source>
        <dbReference type="ARBA" id="ARBA00005179"/>
    </source>
</evidence>
<evidence type="ECO:0000256" key="6">
    <source>
        <dbReference type="ARBA" id="ARBA00022989"/>
    </source>
</evidence>
<reference evidence="11 12" key="1">
    <citation type="journal article" date="2015" name="Front. Microbiol.">
        <title>Genome sequence of the plant growth promoting endophytic yeast Rhodotorula graminis WP1.</title>
        <authorList>
            <person name="Firrincieli A."/>
            <person name="Otillar R."/>
            <person name="Salamov A."/>
            <person name="Schmutz J."/>
            <person name="Khan Z."/>
            <person name="Redman R.S."/>
            <person name="Fleck N.D."/>
            <person name="Lindquist E."/>
            <person name="Grigoriev I.V."/>
            <person name="Doty S.L."/>
        </authorList>
    </citation>
    <scope>NUCLEOTIDE SEQUENCE [LARGE SCALE GENOMIC DNA]</scope>
    <source>
        <strain evidence="11 12">WP1</strain>
    </source>
</reference>
<dbReference type="Proteomes" id="UP000053890">
    <property type="component" value="Unassembled WGS sequence"/>
</dbReference>
<keyword evidence="4" id="KW-0808">Transferase</keyword>
<proteinExistence type="inferred from homology"/>
<evidence type="ECO:0000256" key="5">
    <source>
        <dbReference type="ARBA" id="ARBA00022692"/>
    </source>
</evidence>
<dbReference type="RefSeq" id="XP_018267602.1">
    <property type="nucleotide sequence ID" value="XM_018418423.1"/>
</dbReference>
<feature type="compositionally biased region" description="Basic and acidic residues" evidence="8">
    <location>
        <begin position="124"/>
        <end position="141"/>
    </location>
</feature>
<evidence type="ECO:0000256" key="1">
    <source>
        <dbReference type="ARBA" id="ARBA00004141"/>
    </source>
</evidence>
<evidence type="ECO:0000256" key="3">
    <source>
        <dbReference type="ARBA" id="ARBA00007282"/>
    </source>
</evidence>
<dbReference type="InterPro" id="IPR044851">
    <property type="entry name" value="Wax_synthase"/>
</dbReference>
<comment type="subcellular location">
    <subcellularLocation>
        <location evidence="1">Membrane</location>
        <topology evidence="1">Multi-pass membrane protein</topology>
    </subcellularLocation>
</comment>
<dbReference type="GO" id="GO:0016020">
    <property type="term" value="C:membrane"/>
    <property type="evidence" value="ECO:0007669"/>
    <property type="project" value="UniProtKB-SubCell"/>
</dbReference>
<dbReference type="Pfam" id="PF13813">
    <property type="entry name" value="MBOAT_2"/>
    <property type="match status" value="1"/>
</dbReference>
<dbReference type="PANTHER" id="PTHR31595:SF57">
    <property type="entry name" value="OS04G0481900 PROTEIN"/>
    <property type="match status" value="1"/>
</dbReference>
<dbReference type="GeneID" id="28978870"/>
<dbReference type="GO" id="GO:0006629">
    <property type="term" value="P:lipid metabolic process"/>
    <property type="evidence" value="ECO:0007669"/>
    <property type="project" value="InterPro"/>
</dbReference>
<evidence type="ECO:0000256" key="7">
    <source>
        <dbReference type="ARBA" id="ARBA00023136"/>
    </source>
</evidence>
<feature type="domain" description="Wax synthase" evidence="10">
    <location>
        <begin position="385"/>
        <end position="471"/>
    </location>
</feature>
<dbReference type="AlphaFoldDB" id="A0A0P9EDW0"/>
<protein>
    <recommendedName>
        <fullName evidence="10">Wax synthase domain-containing protein</fullName>
    </recommendedName>
</protein>
<evidence type="ECO:0000259" key="10">
    <source>
        <dbReference type="Pfam" id="PF13813"/>
    </source>
</evidence>
<dbReference type="OrthoDB" id="1077582at2759"/>
<gene>
    <name evidence="11" type="ORF">RHOBADRAFT_56589</name>
</gene>
<comment type="pathway">
    <text evidence="2">Secondary metabolite biosynthesis.</text>
</comment>
<sequence length="591" mass="63660">MSTALDLDPRQAPPPLTFALPGLQGLGFGFLLLVLALLLQPAIPAPISRHLRLALFLPVAALACVTPLWWRFEPFDLAIPANFRWAIFAPYGVLKAVQWGLLSDRARAKDLAWVGFDGREEERSRDVVVEREEAEKGRAHEPASTTARSDPAAEGLRKRAPPELSAPTPRRPSTALSPDIALPSSSPTDISHLPTPSPSPPFDAVNPPSIASAPHPTSSVSPLAHAQRDAQSAAQQHDPLRTLVDATHLVSSLRGVGYLWGPPLRSLARPAPSHAAFVRRALAQFVLAHAVSTACVALQVLDRDGELAPILARAVPLLSPGAAQLVSATVARLGIGASLHAQMNIGAEGVSLGLYAAHRVLNAVLDRVGGGKAVKWRSTFDVREYPPLFDRPFAAMGEGGLAGFWGHRWHALFRDVFTSVGYRPVSRLARRLGVPKKAGQFAAVVAVFALSAWMHWQALFSARYALSPSSSSLAFAAAHHLPLSSLYPAPYASLSFVERHGTWVFFLAQPFAVSLEGAWSALTRRRVGGWAGKVWVALWVVGLGQASVGRSWLALGLVHGLPPVRLWSLHRFCLPVLNLAPMPLFMRSPPY</sequence>
<feature type="transmembrane region" description="Helical" evidence="9">
    <location>
        <begin position="20"/>
        <end position="39"/>
    </location>
</feature>
<evidence type="ECO:0000256" key="9">
    <source>
        <dbReference type="SAM" id="Phobius"/>
    </source>
</evidence>
<evidence type="ECO:0000256" key="8">
    <source>
        <dbReference type="SAM" id="MobiDB-lite"/>
    </source>
</evidence>
<dbReference type="OMA" id="LSAWMHW"/>
<dbReference type="GO" id="GO:0008374">
    <property type="term" value="F:O-acyltransferase activity"/>
    <property type="evidence" value="ECO:0007669"/>
    <property type="project" value="InterPro"/>
</dbReference>
<keyword evidence="7 9" id="KW-0472">Membrane</keyword>
<dbReference type="PANTHER" id="PTHR31595">
    <property type="entry name" value="LONG-CHAIN-ALCOHOL O-FATTY-ACYLTRANSFERASE 3-RELATED"/>
    <property type="match status" value="1"/>
</dbReference>
<keyword evidence="6 9" id="KW-1133">Transmembrane helix</keyword>
<feature type="region of interest" description="Disordered" evidence="8">
    <location>
        <begin position="124"/>
        <end position="237"/>
    </location>
</feature>
<comment type="similarity">
    <text evidence="3">Belongs to the wax synthase family.</text>
</comment>
<dbReference type="InterPro" id="IPR032805">
    <property type="entry name" value="Wax_synthase_dom"/>
</dbReference>